<dbReference type="GeneID" id="59289510"/>
<comment type="caution">
    <text evidence="2">The sequence shown here is derived from an EMBL/GenBank/DDBJ whole genome shotgun (WGS) entry which is preliminary data.</text>
</comment>
<feature type="region of interest" description="Disordered" evidence="1">
    <location>
        <begin position="1"/>
        <end position="20"/>
    </location>
</feature>
<keyword evidence="3" id="KW-1185">Reference proteome</keyword>
<name>A0A8H6L3E8_9LECA</name>
<organism evidence="2 3">
    <name type="scientific">Letharia columbiana</name>
    <dbReference type="NCBI Taxonomy" id="112416"/>
    <lineage>
        <taxon>Eukaryota</taxon>
        <taxon>Fungi</taxon>
        <taxon>Dikarya</taxon>
        <taxon>Ascomycota</taxon>
        <taxon>Pezizomycotina</taxon>
        <taxon>Lecanoromycetes</taxon>
        <taxon>OSLEUM clade</taxon>
        <taxon>Lecanoromycetidae</taxon>
        <taxon>Lecanorales</taxon>
        <taxon>Lecanorineae</taxon>
        <taxon>Parmeliaceae</taxon>
        <taxon>Letharia</taxon>
    </lineage>
</organism>
<evidence type="ECO:0000256" key="1">
    <source>
        <dbReference type="SAM" id="MobiDB-lite"/>
    </source>
</evidence>
<proteinExistence type="predicted"/>
<reference evidence="2 3" key="1">
    <citation type="journal article" date="2020" name="Genomics">
        <title>Complete, high-quality genomes from long-read metagenomic sequencing of two wolf lichen thalli reveals enigmatic genome architecture.</title>
        <authorList>
            <person name="McKenzie S.K."/>
            <person name="Walston R.F."/>
            <person name="Allen J.L."/>
        </authorList>
    </citation>
    <scope>NUCLEOTIDE SEQUENCE [LARGE SCALE GENOMIC DNA]</scope>
    <source>
        <strain evidence="2">WasteWater2</strain>
    </source>
</reference>
<gene>
    <name evidence="2" type="ORF">HO173_007854</name>
</gene>
<feature type="region of interest" description="Disordered" evidence="1">
    <location>
        <begin position="25"/>
        <end position="107"/>
    </location>
</feature>
<evidence type="ECO:0000313" key="3">
    <source>
        <dbReference type="Proteomes" id="UP000578531"/>
    </source>
</evidence>
<feature type="compositionally biased region" description="Low complexity" evidence="1">
    <location>
        <begin position="95"/>
        <end position="107"/>
    </location>
</feature>
<dbReference type="AlphaFoldDB" id="A0A8H6L3E8"/>
<dbReference type="EMBL" id="JACCJC010000033">
    <property type="protein sequence ID" value="KAF6234024.1"/>
    <property type="molecule type" value="Genomic_DNA"/>
</dbReference>
<protein>
    <submittedName>
        <fullName evidence="2">Uncharacterized protein</fullName>
    </submittedName>
</protein>
<sequence length="251" mass="26208">MRAEAETPAHSQLVDPAVSAINIVSSKEKIGNPDAERRQPENNPGIISNPGPLNQHTPSPPRCTAAAHPAFRQRRDQRPHLPPHPSQDSAHRTQSPRQKPSSPFSSPSLLNPKLRIFLFTTETWEKSASFFVGFGSAAGHASTEGAGGSVAVGSMETTGVSWVISTAVLRSSGCEGAAMVLVGAGAGTGFLAILCETMTGSVVFSGVCVRSREDSATSTSSATSASSVSVSTSISFVSTSSFVLNRSFFFT</sequence>
<feature type="compositionally biased region" description="Polar residues" evidence="1">
    <location>
        <begin position="41"/>
        <end position="57"/>
    </location>
</feature>
<dbReference type="Proteomes" id="UP000578531">
    <property type="component" value="Unassembled WGS sequence"/>
</dbReference>
<evidence type="ECO:0000313" key="2">
    <source>
        <dbReference type="EMBL" id="KAF6234024.1"/>
    </source>
</evidence>
<feature type="compositionally biased region" description="Basic and acidic residues" evidence="1">
    <location>
        <begin position="26"/>
        <end position="40"/>
    </location>
</feature>
<dbReference type="RefSeq" id="XP_037163431.1">
    <property type="nucleotide sequence ID" value="XM_037309754.1"/>
</dbReference>
<accession>A0A8H6L3E8</accession>